<dbReference type="InterPro" id="IPR008984">
    <property type="entry name" value="SMAD_FHA_dom_sf"/>
</dbReference>
<reference evidence="4 5" key="1">
    <citation type="journal article" date="2019" name="Int. J. Syst. Evol. Microbiol.">
        <title>The Global Catalogue of Microorganisms (GCM) 10K type strain sequencing project: providing services to taxonomists for standard genome sequencing and annotation.</title>
        <authorList>
            <consortium name="The Broad Institute Genomics Platform"/>
            <consortium name="The Broad Institute Genome Sequencing Center for Infectious Disease"/>
            <person name="Wu L."/>
            <person name="Ma J."/>
        </authorList>
    </citation>
    <scope>NUCLEOTIDE SEQUENCE [LARGE SCALE GENOMIC DNA]</scope>
    <source>
        <strain evidence="4 5">JCM 6923</strain>
    </source>
</reference>
<evidence type="ECO:0000256" key="1">
    <source>
        <dbReference type="ARBA" id="ARBA00022553"/>
    </source>
</evidence>
<protein>
    <recommendedName>
        <fullName evidence="3">FHA domain-containing protein</fullName>
    </recommendedName>
</protein>
<gene>
    <name evidence="4" type="ORF">GCM10010422_09910</name>
</gene>
<feature type="region of interest" description="Disordered" evidence="2">
    <location>
        <begin position="1"/>
        <end position="40"/>
    </location>
</feature>
<accession>A0ABN3KU86</accession>
<dbReference type="Proteomes" id="UP001501721">
    <property type="component" value="Unassembled WGS sequence"/>
</dbReference>
<dbReference type="Pfam" id="PF00498">
    <property type="entry name" value="FHA"/>
    <property type="match status" value="1"/>
</dbReference>
<evidence type="ECO:0000313" key="5">
    <source>
        <dbReference type="Proteomes" id="UP001501721"/>
    </source>
</evidence>
<dbReference type="Gene3D" id="2.60.200.20">
    <property type="match status" value="1"/>
</dbReference>
<dbReference type="PROSITE" id="PS50006">
    <property type="entry name" value="FHA_DOMAIN"/>
    <property type="match status" value="1"/>
</dbReference>
<evidence type="ECO:0000256" key="2">
    <source>
        <dbReference type="SAM" id="MobiDB-lite"/>
    </source>
</evidence>
<feature type="compositionally biased region" description="Pro residues" evidence="2">
    <location>
        <begin position="26"/>
        <end position="38"/>
    </location>
</feature>
<evidence type="ECO:0000313" key="4">
    <source>
        <dbReference type="EMBL" id="GAA2469974.1"/>
    </source>
</evidence>
<name>A0ABN3KU86_9ACTN</name>
<dbReference type="SUPFAM" id="SSF49879">
    <property type="entry name" value="SMAD/FHA domain"/>
    <property type="match status" value="1"/>
</dbReference>
<comment type="caution">
    <text evidence="4">The sequence shown here is derived from an EMBL/GenBank/DDBJ whole genome shotgun (WGS) entry which is preliminary data.</text>
</comment>
<dbReference type="CDD" id="cd00060">
    <property type="entry name" value="FHA"/>
    <property type="match status" value="1"/>
</dbReference>
<evidence type="ECO:0000259" key="3">
    <source>
        <dbReference type="PROSITE" id="PS50006"/>
    </source>
</evidence>
<dbReference type="InterPro" id="IPR000253">
    <property type="entry name" value="FHA_dom"/>
</dbReference>
<dbReference type="SMART" id="SM00240">
    <property type="entry name" value="FHA"/>
    <property type="match status" value="1"/>
</dbReference>
<organism evidence="4 5">
    <name type="scientific">Streptomyces graminearus</name>
    <dbReference type="NCBI Taxonomy" id="284030"/>
    <lineage>
        <taxon>Bacteria</taxon>
        <taxon>Bacillati</taxon>
        <taxon>Actinomycetota</taxon>
        <taxon>Actinomycetes</taxon>
        <taxon>Kitasatosporales</taxon>
        <taxon>Streptomycetaceae</taxon>
        <taxon>Streptomyces</taxon>
    </lineage>
</organism>
<feature type="compositionally biased region" description="Acidic residues" evidence="2">
    <location>
        <begin position="7"/>
        <end position="20"/>
    </location>
</feature>
<keyword evidence="5" id="KW-1185">Reference proteome</keyword>
<proteinExistence type="predicted"/>
<dbReference type="RefSeq" id="WP_346076289.1">
    <property type="nucleotide sequence ID" value="NZ_BAAATL010000002.1"/>
</dbReference>
<dbReference type="EMBL" id="BAAATL010000002">
    <property type="protein sequence ID" value="GAA2469974.1"/>
    <property type="molecule type" value="Genomic_DNA"/>
</dbReference>
<feature type="domain" description="FHA" evidence="3">
    <location>
        <begin position="99"/>
        <end position="156"/>
    </location>
</feature>
<keyword evidence="1" id="KW-0597">Phosphoprotein</keyword>
<sequence>MPQAPDDHDEEYDDEDDWDVIDPAVKAPPPPPPPPPAPAVGERCARCSAVVPVGAGVCPGCLNPVGAPGPQARRLAGGVLRLVFRRGGRHLDVPRGSEIRLGRSESWAPEAAGLMADEETVSARHATLVHTPDGAAWLTEVPRGASNGTRVNDRVLVPGSPVRLRDGDRVDLGPEVDFVVRGIEDEPGNAAP</sequence>